<evidence type="ECO:0000313" key="3">
    <source>
        <dbReference type="Proteomes" id="UP001152321"/>
    </source>
</evidence>
<evidence type="ECO:0000256" key="1">
    <source>
        <dbReference type="SAM" id="SignalP"/>
    </source>
</evidence>
<accession>A0ABT6DHR8</accession>
<dbReference type="RefSeq" id="WP_277577880.1">
    <property type="nucleotide sequence ID" value="NZ_JANRMI010000002.1"/>
</dbReference>
<keyword evidence="1" id="KW-0732">Signal</keyword>
<organism evidence="2 3">
    <name type="scientific">Bdellovibrio svalbardensis</name>
    <dbReference type="NCBI Taxonomy" id="2972972"/>
    <lineage>
        <taxon>Bacteria</taxon>
        <taxon>Pseudomonadati</taxon>
        <taxon>Bdellovibrionota</taxon>
        <taxon>Bdellovibrionia</taxon>
        <taxon>Bdellovibrionales</taxon>
        <taxon>Pseudobdellovibrionaceae</taxon>
        <taxon>Bdellovibrio</taxon>
    </lineage>
</organism>
<dbReference type="EMBL" id="JANRMI010000002">
    <property type="protein sequence ID" value="MDG0816401.1"/>
    <property type="molecule type" value="Genomic_DNA"/>
</dbReference>
<feature type="chain" id="PRO_5045486406" description="Secreted protein" evidence="1">
    <location>
        <begin position="21"/>
        <end position="114"/>
    </location>
</feature>
<evidence type="ECO:0000313" key="2">
    <source>
        <dbReference type="EMBL" id="MDG0816401.1"/>
    </source>
</evidence>
<gene>
    <name evidence="2" type="ORF">NWE73_08505</name>
</gene>
<dbReference type="Proteomes" id="UP001152321">
    <property type="component" value="Unassembled WGS sequence"/>
</dbReference>
<protein>
    <recommendedName>
        <fullName evidence="4">Secreted protein</fullName>
    </recommendedName>
</protein>
<name>A0ABT6DHR8_9BACT</name>
<proteinExistence type="predicted"/>
<feature type="signal peptide" evidence="1">
    <location>
        <begin position="1"/>
        <end position="20"/>
    </location>
</feature>
<sequence>MKRILLLSLSLIFLSLQSFAQDDMEAMRIVYVDSSGTDSGYCRSDDYFCPRTLKDRAERNATQEAQNRCYLNSGSPLTYTASCNTYCTPSYIPPNTSAYVTCRSSCRMQCEVKD</sequence>
<evidence type="ECO:0008006" key="4">
    <source>
        <dbReference type="Google" id="ProtNLM"/>
    </source>
</evidence>
<reference evidence="2" key="1">
    <citation type="submission" date="2022-08" db="EMBL/GenBank/DDBJ databases">
        <title>Novel Bdellovibrio Species Isolated from Svalbard: Designation Bdellovibrio svalbardensis.</title>
        <authorList>
            <person name="Mitchell R.J."/>
            <person name="Choi S.Y."/>
        </authorList>
    </citation>
    <scope>NUCLEOTIDE SEQUENCE</scope>
    <source>
        <strain evidence="2">PAP01</strain>
    </source>
</reference>
<keyword evidence="3" id="KW-1185">Reference proteome</keyword>
<comment type="caution">
    <text evidence="2">The sequence shown here is derived from an EMBL/GenBank/DDBJ whole genome shotgun (WGS) entry which is preliminary data.</text>
</comment>